<gene>
    <name evidence="2" type="ORF">CC80DRAFT_87919</name>
</gene>
<name>A0A6A5TSK3_9PLEO</name>
<keyword evidence="3" id="KW-1185">Reference proteome</keyword>
<proteinExistence type="predicted"/>
<sequence>MNCRRLTAALALAQSTRLLNASCAYSRTHAHAPRTHTLPSLRVLESASSSLYTAIAVDGRELLLLPHPHPHRHFTSHITSARFLDSSLLTTFQSLTHWMRQGTCCLTLTDPITTAVNSKNT</sequence>
<dbReference type="Proteomes" id="UP000800035">
    <property type="component" value="Unassembled WGS sequence"/>
</dbReference>
<feature type="signal peptide" evidence="1">
    <location>
        <begin position="1"/>
        <end position="21"/>
    </location>
</feature>
<evidence type="ECO:0000313" key="3">
    <source>
        <dbReference type="Proteomes" id="UP000800035"/>
    </source>
</evidence>
<dbReference type="EMBL" id="ML976994">
    <property type="protein sequence ID" value="KAF1955621.1"/>
    <property type="molecule type" value="Genomic_DNA"/>
</dbReference>
<feature type="chain" id="PRO_5025401537" description="Secreted protein" evidence="1">
    <location>
        <begin position="22"/>
        <end position="121"/>
    </location>
</feature>
<evidence type="ECO:0008006" key="4">
    <source>
        <dbReference type="Google" id="ProtNLM"/>
    </source>
</evidence>
<keyword evidence="1" id="KW-0732">Signal</keyword>
<evidence type="ECO:0000313" key="2">
    <source>
        <dbReference type="EMBL" id="KAF1955621.1"/>
    </source>
</evidence>
<reference evidence="2" key="1">
    <citation type="journal article" date="2020" name="Stud. Mycol.">
        <title>101 Dothideomycetes genomes: a test case for predicting lifestyles and emergence of pathogens.</title>
        <authorList>
            <person name="Haridas S."/>
            <person name="Albert R."/>
            <person name="Binder M."/>
            <person name="Bloem J."/>
            <person name="Labutti K."/>
            <person name="Salamov A."/>
            <person name="Andreopoulos B."/>
            <person name="Baker S."/>
            <person name="Barry K."/>
            <person name="Bills G."/>
            <person name="Bluhm B."/>
            <person name="Cannon C."/>
            <person name="Castanera R."/>
            <person name="Culley D."/>
            <person name="Daum C."/>
            <person name="Ezra D."/>
            <person name="Gonzalez J."/>
            <person name="Henrissat B."/>
            <person name="Kuo A."/>
            <person name="Liang C."/>
            <person name="Lipzen A."/>
            <person name="Lutzoni F."/>
            <person name="Magnuson J."/>
            <person name="Mondo S."/>
            <person name="Nolan M."/>
            <person name="Ohm R."/>
            <person name="Pangilinan J."/>
            <person name="Park H.-J."/>
            <person name="Ramirez L."/>
            <person name="Alfaro M."/>
            <person name="Sun H."/>
            <person name="Tritt A."/>
            <person name="Yoshinaga Y."/>
            <person name="Zwiers L.-H."/>
            <person name="Turgeon B."/>
            <person name="Goodwin S."/>
            <person name="Spatafora J."/>
            <person name="Crous P."/>
            <person name="Grigoriev I."/>
        </authorList>
    </citation>
    <scope>NUCLEOTIDE SEQUENCE</scope>
    <source>
        <strain evidence="2">CBS 675.92</strain>
    </source>
</reference>
<protein>
    <recommendedName>
        <fullName evidence="4">Secreted protein</fullName>
    </recommendedName>
</protein>
<accession>A0A6A5TSK3</accession>
<dbReference type="AlphaFoldDB" id="A0A6A5TSK3"/>
<organism evidence="2 3">
    <name type="scientific">Byssothecium circinans</name>
    <dbReference type="NCBI Taxonomy" id="147558"/>
    <lineage>
        <taxon>Eukaryota</taxon>
        <taxon>Fungi</taxon>
        <taxon>Dikarya</taxon>
        <taxon>Ascomycota</taxon>
        <taxon>Pezizomycotina</taxon>
        <taxon>Dothideomycetes</taxon>
        <taxon>Pleosporomycetidae</taxon>
        <taxon>Pleosporales</taxon>
        <taxon>Massarineae</taxon>
        <taxon>Massarinaceae</taxon>
        <taxon>Byssothecium</taxon>
    </lineage>
</organism>
<evidence type="ECO:0000256" key="1">
    <source>
        <dbReference type="SAM" id="SignalP"/>
    </source>
</evidence>